<name>A0ABS2XEV4_POLSP</name>
<feature type="domain" description="CARD" evidence="5">
    <location>
        <begin position="13"/>
        <end position="105"/>
    </location>
</feature>
<dbReference type="Gene3D" id="1.10.533.10">
    <property type="entry name" value="Death Domain, Fas"/>
    <property type="match status" value="1"/>
</dbReference>
<dbReference type="PANTHER" id="PTHR14559">
    <property type="entry name" value="CASPASE RECRUITMENT DOMAIN FAMILY"/>
    <property type="match status" value="1"/>
</dbReference>
<feature type="coiled-coil region" evidence="4">
    <location>
        <begin position="144"/>
        <end position="237"/>
    </location>
</feature>
<dbReference type="SUPFAM" id="SSF47986">
    <property type="entry name" value="DEATH domain"/>
    <property type="match status" value="1"/>
</dbReference>
<evidence type="ECO:0000313" key="8">
    <source>
        <dbReference type="Proteomes" id="UP001166093"/>
    </source>
</evidence>
<reference evidence="7" key="1">
    <citation type="journal article" date="2021" name="Cell">
        <title>Tracing the genetic footprints of vertebrate landing in non-teleost ray-finned fishes.</title>
        <authorList>
            <person name="Bi X."/>
            <person name="Wang K."/>
            <person name="Yang L."/>
            <person name="Pan H."/>
            <person name="Jiang H."/>
            <person name="Wei Q."/>
            <person name="Fang M."/>
            <person name="Yu H."/>
            <person name="Zhu C."/>
            <person name="Cai Y."/>
            <person name="He Y."/>
            <person name="Gan X."/>
            <person name="Zeng H."/>
            <person name="Yu D."/>
            <person name="Zhu Y."/>
            <person name="Jiang H."/>
            <person name="Qiu Q."/>
            <person name="Yang H."/>
            <person name="Zhang Y.E."/>
            <person name="Wang W."/>
            <person name="Zhu M."/>
            <person name="He S."/>
            <person name="Zhang G."/>
        </authorList>
    </citation>
    <scope>NUCLEOTIDE SEQUENCE</scope>
    <source>
        <strain evidence="7">Pddl_001</strain>
    </source>
</reference>
<dbReference type="PROSITE" id="PS50209">
    <property type="entry name" value="CARD"/>
    <property type="match status" value="1"/>
</dbReference>
<evidence type="ECO:0000256" key="4">
    <source>
        <dbReference type="SAM" id="Coils"/>
    </source>
</evidence>
<dbReference type="Pfam" id="PF05180">
    <property type="entry name" value="zf-DNL"/>
    <property type="match status" value="1"/>
</dbReference>
<keyword evidence="2 4" id="KW-0175">Coiled coil</keyword>
<dbReference type="Proteomes" id="UP001166093">
    <property type="component" value="Unassembled WGS sequence"/>
</dbReference>
<evidence type="ECO:0000256" key="3">
    <source>
        <dbReference type="PROSITE-ProRule" id="PRU00834"/>
    </source>
</evidence>
<feature type="non-terminal residue" evidence="7">
    <location>
        <position position="560"/>
    </location>
</feature>
<evidence type="ECO:0000259" key="5">
    <source>
        <dbReference type="PROSITE" id="PS50209"/>
    </source>
</evidence>
<dbReference type="PROSITE" id="PS51501">
    <property type="entry name" value="ZF_DNL"/>
    <property type="match status" value="1"/>
</dbReference>
<evidence type="ECO:0000259" key="6">
    <source>
        <dbReference type="PROSITE" id="PS51501"/>
    </source>
</evidence>
<protein>
    <submittedName>
        <fullName evidence="7">CARD9 protein</fullName>
    </submittedName>
</protein>
<keyword evidence="3" id="KW-0863">Zinc-finger</keyword>
<gene>
    <name evidence="7" type="primary">Card9</name>
    <name evidence="7" type="ORF">GTO93_0019894</name>
</gene>
<keyword evidence="3" id="KW-0479">Metal-binding</keyword>
<dbReference type="InterPro" id="IPR007853">
    <property type="entry name" value="Znf_DNL-typ"/>
</dbReference>
<feature type="non-terminal residue" evidence="7">
    <location>
        <position position="1"/>
    </location>
</feature>
<dbReference type="PANTHER" id="PTHR14559:SF3">
    <property type="entry name" value="CASPASE RECRUITMENT DOMAIN-CONTAINING PROTEIN 9"/>
    <property type="match status" value="1"/>
</dbReference>
<comment type="caution">
    <text evidence="7">The sequence shown here is derived from an EMBL/GenBank/DDBJ whole genome shotgun (WGS) entry which is preliminary data.</text>
</comment>
<dbReference type="EMBL" id="JAAWVQ010024027">
    <property type="protein sequence ID" value="MBN3272783.1"/>
    <property type="molecule type" value="Genomic_DNA"/>
</dbReference>
<evidence type="ECO:0000313" key="7">
    <source>
        <dbReference type="EMBL" id="MBN3272783.1"/>
    </source>
</evidence>
<accession>A0ABS2XEV4</accession>
<dbReference type="InterPro" id="IPR001315">
    <property type="entry name" value="CARD"/>
</dbReference>
<keyword evidence="3" id="KW-0862">Zinc</keyword>
<keyword evidence="8" id="KW-1185">Reference proteome</keyword>
<keyword evidence="1" id="KW-0597">Phosphoprotein</keyword>
<dbReference type="InterPro" id="IPR011029">
    <property type="entry name" value="DEATH-like_dom_sf"/>
</dbReference>
<feature type="domain" description="DNL-type" evidence="6">
    <location>
        <begin position="501"/>
        <end position="560"/>
    </location>
</feature>
<organism evidence="7 8">
    <name type="scientific">Polyodon spathula</name>
    <name type="common">North American paddlefish</name>
    <name type="synonym">Squalus spathula</name>
    <dbReference type="NCBI Taxonomy" id="7913"/>
    <lineage>
        <taxon>Eukaryota</taxon>
        <taxon>Metazoa</taxon>
        <taxon>Chordata</taxon>
        <taxon>Craniata</taxon>
        <taxon>Vertebrata</taxon>
        <taxon>Euteleostomi</taxon>
        <taxon>Actinopterygii</taxon>
        <taxon>Chondrostei</taxon>
        <taxon>Acipenseriformes</taxon>
        <taxon>Polyodontidae</taxon>
        <taxon>Polyodon</taxon>
    </lineage>
</organism>
<evidence type="ECO:0000256" key="1">
    <source>
        <dbReference type="ARBA" id="ARBA00022553"/>
    </source>
</evidence>
<feature type="coiled-coil region" evidence="4">
    <location>
        <begin position="297"/>
        <end position="352"/>
    </location>
</feature>
<sequence>MTNRDSCSLSDLEDEECWNSLEKYRVLLIRTIEPSRIIPYLRQCKVLSTDDEEQIFNDPSLVIRKRRVGVLLDILQRTGSKGYVAFLESMELDYPELYRKITGKEPARAFSMLIDTVGESGLTQFLMSEVTKLQKAVQEEKRRSQELSCSLAAQEDTIKQLQVKDSELRKQQERVRKMKEERNVFSNEAKKLKDENYSLLRELAKQCEEKNTVLMRNRDLQLEIEKLKHNLMNAESDFKVERKHTMKLKHAMEQRPSQDVIWQIQKENDLLKATVQELGNSVQVGTNGKVGKDKLYIQILEDDRQQSLAEHQELVSQMYNLRRDLRHAEEHRDKYMEEKDVLELQCMNLKKDSKMYKDRIEVILQQMEEVAIERDQAIKTREEIHLQYSKSLIDKDLYRKQIRELGERCDELQVQLFRSEGQVLAMETKLRRVNQDPPTPEISHRVSCFRSGRHPESPTTTGFQRGRSLSALNNGKPSYIVHSKHFSTSAAVRSSELVGKINSTHYHLVYTCKVCSTRSTKKISKTAYKKGVVIVTCPGCKKHHIIADNLGWFSDLEGKK</sequence>
<proteinExistence type="predicted"/>
<dbReference type="Pfam" id="PF00619">
    <property type="entry name" value="CARD"/>
    <property type="match status" value="1"/>
</dbReference>
<evidence type="ECO:0000256" key="2">
    <source>
        <dbReference type="ARBA" id="ARBA00023054"/>
    </source>
</evidence>